<dbReference type="EMBL" id="KZ772744">
    <property type="protein sequence ID" value="PTQ35238.1"/>
    <property type="molecule type" value="Genomic_DNA"/>
</dbReference>
<organism evidence="1 2">
    <name type="scientific">Marchantia polymorpha</name>
    <name type="common">Common liverwort</name>
    <name type="synonym">Marchantia aquatica</name>
    <dbReference type="NCBI Taxonomy" id="3197"/>
    <lineage>
        <taxon>Eukaryota</taxon>
        <taxon>Viridiplantae</taxon>
        <taxon>Streptophyta</taxon>
        <taxon>Embryophyta</taxon>
        <taxon>Marchantiophyta</taxon>
        <taxon>Marchantiopsida</taxon>
        <taxon>Marchantiidae</taxon>
        <taxon>Marchantiales</taxon>
        <taxon>Marchantiaceae</taxon>
        <taxon>Marchantia</taxon>
    </lineage>
</organism>
<keyword evidence="2" id="KW-1185">Reference proteome</keyword>
<dbReference type="OrthoDB" id="3295at2759"/>
<proteinExistence type="predicted"/>
<protein>
    <submittedName>
        <fullName evidence="1">Uncharacterized protein</fullName>
    </submittedName>
</protein>
<evidence type="ECO:0000313" key="1">
    <source>
        <dbReference type="EMBL" id="PTQ35238.1"/>
    </source>
</evidence>
<accession>A0A2R6WN06</accession>
<reference evidence="2" key="1">
    <citation type="journal article" date="2017" name="Cell">
        <title>Insights into land plant evolution garnered from the Marchantia polymorpha genome.</title>
        <authorList>
            <person name="Bowman J.L."/>
            <person name="Kohchi T."/>
            <person name="Yamato K.T."/>
            <person name="Jenkins J."/>
            <person name="Shu S."/>
            <person name="Ishizaki K."/>
            <person name="Yamaoka S."/>
            <person name="Nishihama R."/>
            <person name="Nakamura Y."/>
            <person name="Berger F."/>
            <person name="Adam C."/>
            <person name="Aki S.S."/>
            <person name="Althoff F."/>
            <person name="Araki T."/>
            <person name="Arteaga-Vazquez M.A."/>
            <person name="Balasubrmanian S."/>
            <person name="Barry K."/>
            <person name="Bauer D."/>
            <person name="Boehm C.R."/>
            <person name="Briginshaw L."/>
            <person name="Caballero-Perez J."/>
            <person name="Catarino B."/>
            <person name="Chen F."/>
            <person name="Chiyoda S."/>
            <person name="Chovatia M."/>
            <person name="Davies K.M."/>
            <person name="Delmans M."/>
            <person name="Demura T."/>
            <person name="Dierschke T."/>
            <person name="Dolan L."/>
            <person name="Dorantes-Acosta A.E."/>
            <person name="Eklund D.M."/>
            <person name="Florent S.N."/>
            <person name="Flores-Sandoval E."/>
            <person name="Fujiyama A."/>
            <person name="Fukuzawa H."/>
            <person name="Galik B."/>
            <person name="Grimanelli D."/>
            <person name="Grimwood J."/>
            <person name="Grossniklaus U."/>
            <person name="Hamada T."/>
            <person name="Haseloff J."/>
            <person name="Hetherington A.J."/>
            <person name="Higo A."/>
            <person name="Hirakawa Y."/>
            <person name="Hundley H.N."/>
            <person name="Ikeda Y."/>
            <person name="Inoue K."/>
            <person name="Inoue S.I."/>
            <person name="Ishida S."/>
            <person name="Jia Q."/>
            <person name="Kakita M."/>
            <person name="Kanazawa T."/>
            <person name="Kawai Y."/>
            <person name="Kawashima T."/>
            <person name="Kennedy M."/>
            <person name="Kinose K."/>
            <person name="Kinoshita T."/>
            <person name="Kohara Y."/>
            <person name="Koide E."/>
            <person name="Komatsu K."/>
            <person name="Kopischke S."/>
            <person name="Kubo M."/>
            <person name="Kyozuka J."/>
            <person name="Lagercrantz U."/>
            <person name="Lin S.S."/>
            <person name="Lindquist E."/>
            <person name="Lipzen A.M."/>
            <person name="Lu C.W."/>
            <person name="De Luna E."/>
            <person name="Martienssen R.A."/>
            <person name="Minamino N."/>
            <person name="Mizutani M."/>
            <person name="Mizutani M."/>
            <person name="Mochizuki N."/>
            <person name="Monte I."/>
            <person name="Mosher R."/>
            <person name="Nagasaki H."/>
            <person name="Nakagami H."/>
            <person name="Naramoto S."/>
            <person name="Nishitani K."/>
            <person name="Ohtani M."/>
            <person name="Okamoto T."/>
            <person name="Okumura M."/>
            <person name="Phillips J."/>
            <person name="Pollak B."/>
            <person name="Reinders A."/>
            <person name="Rovekamp M."/>
            <person name="Sano R."/>
            <person name="Sawa S."/>
            <person name="Schmid M.W."/>
            <person name="Shirakawa M."/>
            <person name="Solano R."/>
            <person name="Spunde A."/>
            <person name="Suetsugu N."/>
            <person name="Sugano S."/>
            <person name="Sugiyama A."/>
            <person name="Sun R."/>
            <person name="Suzuki Y."/>
            <person name="Takenaka M."/>
            <person name="Takezawa D."/>
            <person name="Tomogane H."/>
            <person name="Tsuzuki M."/>
            <person name="Ueda T."/>
            <person name="Umeda M."/>
            <person name="Ward J.M."/>
            <person name="Watanabe Y."/>
            <person name="Yazaki K."/>
            <person name="Yokoyama R."/>
            <person name="Yoshitake Y."/>
            <person name="Yotsui I."/>
            <person name="Zachgo S."/>
            <person name="Schmutz J."/>
        </authorList>
    </citation>
    <scope>NUCLEOTIDE SEQUENCE [LARGE SCALE GENOMIC DNA]</scope>
    <source>
        <strain evidence="2">Tak-1</strain>
    </source>
</reference>
<name>A0A2R6WN06_MARPO</name>
<gene>
    <name evidence="1" type="ORF">MARPO_0072s0002</name>
</gene>
<evidence type="ECO:0000313" key="2">
    <source>
        <dbReference type="Proteomes" id="UP000244005"/>
    </source>
</evidence>
<dbReference type="AlphaFoldDB" id="A0A2R6WN06"/>
<dbReference type="Proteomes" id="UP000244005">
    <property type="component" value="Unassembled WGS sequence"/>
</dbReference>
<sequence length="67" mass="7891">MARVSRHLSPLVSHPKHRIGCVRTPIKSKLDVQNYNFSKKTSDLLISKAPPNKQEELFKVWYFQRQL</sequence>